<dbReference type="InterPro" id="IPR003591">
    <property type="entry name" value="Leu-rich_rpt_typical-subtyp"/>
</dbReference>
<evidence type="ECO:0000259" key="20">
    <source>
        <dbReference type="PROSITE" id="PS50011"/>
    </source>
</evidence>
<evidence type="ECO:0000256" key="10">
    <source>
        <dbReference type="ARBA" id="ARBA00022777"/>
    </source>
</evidence>
<dbReference type="Pfam" id="PF00560">
    <property type="entry name" value="LRR_1"/>
    <property type="match status" value="8"/>
</dbReference>
<keyword evidence="10 21" id="KW-0418">Kinase</keyword>
<feature type="region of interest" description="Disordered" evidence="18">
    <location>
        <begin position="1"/>
        <end position="73"/>
    </location>
</feature>
<evidence type="ECO:0000256" key="6">
    <source>
        <dbReference type="ARBA" id="ARBA00022692"/>
    </source>
</evidence>
<dbReference type="FunFam" id="1.10.510.10:FF:000388">
    <property type="entry name" value="Leucine-rich repeat receptor-like tyrosine-protein kinase PXC3"/>
    <property type="match status" value="1"/>
</dbReference>
<dbReference type="InterPro" id="IPR051716">
    <property type="entry name" value="Plant_RL_S/T_kinase"/>
</dbReference>
<evidence type="ECO:0000256" key="9">
    <source>
        <dbReference type="ARBA" id="ARBA00022741"/>
    </source>
</evidence>
<sequence length="1045" mass="110690">MVADLPLPHASGSGGTRRRGSAVTEFFPPHESGKGYKGRPPPSHESDDENDGGKLPGGGSKDPDLGSGMSAASGRHNSPLAKIIFRVACMAKCYFVHIRATAPVSSSREKGRREELGGGGGGLVGRRSEHVDGGCSAKKAKKPPVMPPPAAFLFLACVLGASVAVAAAVAADGDGDAMRELRRALAPPDWGAAGEDGKGSYYCAWRGVTCAGGGGGAVVAIDLPRRGLRGDFSAVAGLRALARLDLSFNALRGGVPGEALGGLPGLEFLDLSMNHLSGGVPPSLAGAVGLRFLNLSNNALSGGIPDELRSLRALTELQISGNNLTGAIPPWLAALPALRILSAYENSLSGPIPSGLGLSSKLQVLNLHSNALEGAIPSSLFDLGNLQVLILTVNRLNGTIPDTIGRCSALSNVRIGNNRLAGAIPASIGDATSLTYFEADSNELTGGIPAQLARCANLTLLNLAYNRLAGEVPDVLGELRSLQELIVSSNGLSGEFPRSILRCRNLSKLDLSYNAFRGGLPESVCNGSRLQFLLLDHNEFSGGIPVGIGGCGRLLELQLGNNNLTGEIPAEIGRVKSLQIALNLSFNHLVGPLPRELGRLDKLVALDLSSNEISGEIPGDMRGMLSLIEVNLSNNRLSGAIPVFAPFQKSAASSFSGNTKLCGNPLVVDCGPIYGSSYGMDHRKISYRVALAVVGSCVLIFSVVSLVVALFMWRERQEKEAEAKMAEAGEVVVAAPQVMASNMFIDSLQQAIDFQSCVKATFKDANVVSNGTFSITYKAVMPSGMVVCVKKLKSVDRAVIHHQTKMIWELECLSHINHPNLVRPIGYVIYEDVALLLHHHMPNGTLLQLLHNVDNPDGDNQKPDWPRLLSIAIDVAEGLAFLHHVATIHLDISSGNVFLDSHYNALLGEVEISKLLDPLKGTASISAVAGSFGYIPPEYAYTMQVTVPGNVYSFGVVLLEILTSKLPVDEEFGEGMDLVKWVHSAPARGETPEQIMDPKLSTVSFAWRKQMLAVLKVAMLCTERAPAKRPKMKKVVEMLQEAKNS</sequence>
<keyword evidence="8" id="KW-0677">Repeat</keyword>
<dbReference type="FunFam" id="3.30.200.20:FF:000454">
    <property type="entry name" value="Leucine-rich repeat receptor-like tyrosine-protein kinase PXC3"/>
    <property type="match status" value="1"/>
</dbReference>
<dbReference type="InterPro" id="IPR011009">
    <property type="entry name" value="Kinase-like_dom_sf"/>
</dbReference>
<evidence type="ECO:0000256" key="3">
    <source>
        <dbReference type="ARBA" id="ARBA00022527"/>
    </source>
</evidence>
<proteinExistence type="predicted"/>
<dbReference type="Pfam" id="PF07714">
    <property type="entry name" value="PK_Tyr_Ser-Thr"/>
    <property type="match status" value="1"/>
</dbReference>
<evidence type="ECO:0000256" key="18">
    <source>
        <dbReference type="SAM" id="MobiDB-lite"/>
    </source>
</evidence>
<feature type="compositionally biased region" description="Basic and acidic residues" evidence="18">
    <location>
        <begin position="107"/>
        <end position="116"/>
    </location>
</feature>
<keyword evidence="5" id="KW-0808">Transferase</keyword>
<evidence type="ECO:0000256" key="17">
    <source>
        <dbReference type="ARBA" id="ARBA00048679"/>
    </source>
</evidence>
<dbReference type="PROSITE" id="PS50011">
    <property type="entry name" value="PROTEIN_KINASE_DOM"/>
    <property type="match status" value="1"/>
</dbReference>
<dbReference type="Gene3D" id="3.30.200.20">
    <property type="entry name" value="Phosphorylase Kinase, domain 1"/>
    <property type="match status" value="1"/>
</dbReference>
<dbReference type="GO" id="GO:0005524">
    <property type="term" value="F:ATP binding"/>
    <property type="evidence" value="ECO:0007669"/>
    <property type="project" value="UniProtKB-KW"/>
</dbReference>
<keyword evidence="9" id="KW-0547">Nucleotide-binding</keyword>
<keyword evidence="4" id="KW-0433">Leucine-rich repeat</keyword>
<keyword evidence="12 19" id="KW-1133">Transmembrane helix</keyword>
<dbReference type="SMART" id="SM00369">
    <property type="entry name" value="LRR_TYP"/>
    <property type="match status" value="8"/>
</dbReference>
<dbReference type="Proteomes" id="UP000000763">
    <property type="component" value="Chromosome 7"/>
</dbReference>
<evidence type="ECO:0000256" key="16">
    <source>
        <dbReference type="ARBA" id="ARBA00047899"/>
    </source>
</evidence>
<evidence type="ECO:0000256" key="4">
    <source>
        <dbReference type="ARBA" id="ARBA00022614"/>
    </source>
</evidence>
<dbReference type="SUPFAM" id="SSF52058">
    <property type="entry name" value="L domain-like"/>
    <property type="match status" value="2"/>
</dbReference>
<keyword evidence="13 19" id="KW-0472">Membrane</keyword>
<dbReference type="Gene3D" id="1.10.510.10">
    <property type="entry name" value="Transferase(Phosphotransferase) domain 1"/>
    <property type="match status" value="1"/>
</dbReference>
<dbReference type="AlphaFoldDB" id="Q6ZIW9"/>
<dbReference type="FunFam" id="3.80.10.10:FF:000763">
    <property type="entry name" value="cDNA clone:J023048C13, full insert sequence"/>
    <property type="match status" value="1"/>
</dbReference>
<keyword evidence="11" id="KW-0067">ATP-binding</keyword>
<comment type="catalytic activity">
    <reaction evidence="16">
        <text>L-threonyl-[protein] + ATP = O-phospho-L-threonyl-[protein] + ADP + H(+)</text>
        <dbReference type="Rhea" id="RHEA:46608"/>
        <dbReference type="Rhea" id="RHEA-COMP:11060"/>
        <dbReference type="Rhea" id="RHEA-COMP:11605"/>
        <dbReference type="ChEBI" id="CHEBI:15378"/>
        <dbReference type="ChEBI" id="CHEBI:30013"/>
        <dbReference type="ChEBI" id="CHEBI:30616"/>
        <dbReference type="ChEBI" id="CHEBI:61977"/>
        <dbReference type="ChEBI" id="CHEBI:456216"/>
        <dbReference type="EC" id="2.7.11.1"/>
    </reaction>
</comment>
<evidence type="ECO:0000313" key="22">
    <source>
        <dbReference type="Proteomes" id="UP000000763"/>
    </source>
</evidence>
<dbReference type="GO" id="GO:0004674">
    <property type="term" value="F:protein serine/threonine kinase activity"/>
    <property type="evidence" value="ECO:0007669"/>
    <property type="project" value="UniProtKB-KW"/>
</dbReference>
<accession>Q6ZIW9</accession>
<dbReference type="InterPro" id="IPR001611">
    <property type="entry name" value="Leu-rich_rpt"/>
</dbReference>
<keyword evidence="14 21" id="KW-0675">Receptor</keyword>
<evidence type="ECO:0000256" key="12">
    <source>
        <dbReference type="ARBA" id="ARBA00022989"/>
    </source>
</evidence>
<evidence type="ECO:0000256" key="7">
    <source>
        <dbReference type="ARBA" id="ARBA00022729"/>
    </source>
</evidence>
<evidence type="ECO:0000256" key="15">
    <source>
        <dbReference type="ARBA" id="ARBA00023180"/>
    </source>
</evidence>
<dbReference type="GO" id="GO:0016020">
    <property type="term" value="C:membrane"/>
    <property type="evidence" value="ECO:0007669"/>
    <property type="project" value="UniProtKB-SubCell"/>
</dbReference>
<evidence type="ECO:0000256" key="14">
    <source>
        <dbReference type="ARBA" id="ARBA00023170"/>
    </source>
</evidence>
<evidence type="ECO:0000256" key="5">
    <source>
        <dbReference type="ARBA" id="ARBA00022679"/>
    </source>
</evidence>
<comment type="catalytic activity">
    <reaction evidence="17">
        <text>L-seryl-[protein] + ATP = O-phospho-L-seryl-[protein] + ADP + H(+)</text>
        <dbReference type="Rhea" id="RHEA:17989"/>
        <dbReference type="Rhea" id="RHEA-COMP:9863"/>
        <dbReference type="Rhea" id="RHEA-COMP:11604"/>
        <dbReference type="ChEBI" id="CHEBI:15378"/>
        <dbReference type="ChEBI" id="CHEBI:29999"/>
        <dbReference type="ChEBI" id="CHEBI:30616"/>
        <dbReference type="ChEBI" id="CHEBI:83421"/>
        <dbReference type="ChEBI" id="CHEBI:456216"/>
        <dbReference type="EC" id="2.7.11.1"/>
    </reaction>
</comment>
<feature type="transmembrane region" description="Helical" evidence="19">
    <location>
        <begin position="689"/>
        <end position="713"/>
    </location>
</feature>
<dbReference type="EC" id="2.7.11.1" evidence="2"/>
<reference evidence="22" key="1">
    <citation type="journal article" date="2005" name="Nature">
        <title>The map-based sequence of the rice genome.</title>
        <authorList>
            <consortium name="International rice genome sequencing project (IRGSP)"/>
            <person name="Matsumoto T."/>
            <person name="Wu J."/>
            <person name="Kanamori H."/>
            <person name="Katayose Y."/>
            <person name="Fujisawa M."/>
            <person name="Namiki N."/>
            <person name="Mizuno H."/>
            <person name="Yamamoto K."/>
            <person name="Antonio B.A."/>
            <person name="Baba T."/>
            <person name="Sakata K."/>
            <person name="Nagamura Y."/>
            <person name="Aoki H."/>
            <person name="Arikawa K."/>
            <person name="Arita K."/>
            <person name="Bito T."/>
            <person name="Chiden Y."/>
            <person name="Fujitsuka N."/>
            <person name="Fukunaka R."/>
            <person name="Hamada M."/>
            <person name="Harada C."/>
            <person name="Hayashi A."/>
            <person name="Hijishita S."/>
            <person name="Honda M."/>
            <person name="Hosokawa S."/>
            <person name="Ichikawa Y."/>
            <person name="Idonuma A."/>
            <person name="Iijima M."/>
            <person name="Ikeda M."/>
            <person name="Ikeno M."/>
            <person name="Ito K."/>
            <person name="Ito S."/>
            <person name="Ito T."/>
            <person name="Ito Y."/>
            <person name="Ito Y."/>
            <person name="Iwabuchi A."/>
            <person name="Kamiya K."/>
            <person name="Karasawa W."/>
            <person name="Kurita K."/>
            <person name="Katagiri S."/>
            <person name="Kikuta A."/>
            <person name="Kobayashi H."/>
            <person name="Kobayashi N."/>
            <person name="Machita K."/>
            <person name="Maehara T."/>
            <person name="Masukawa M."/>
            <person name="Mizubayashi T."/>
            <person name="Mukai Y."/>
            <person name="Nagasaki H."/>
            <person name="Nagata Y."/>
            <person name="Naito S."/>
            <person name="Nakashima M."/>
            <person name="Nakama Y."/>
            <person name="Nakamichi Y."/>
            <person name="Nakamura M."/>
            <person name="Meguro A."/>
            <person name="Negishi M."/>
            <person name="Ohta I."/>
            <person name="Ohta T."/>
            <person name="Okamoto M."/>
            <person name="Ono N."/>
            <person name="Saji S."/>
            <person name="Sakaguchi M."/>
            <person name="Sakai K."/>
            <person name="Shibata M."/>
            <person name="Shimokawa T."/>
            <person name="Song J."/>
            <person name="Takazaki Y."/>
            <person name="Terasawa K."/>
            <person name="Tsugane M."/>
            <person name="Tsuji K."/>
            <person name="Ueda S."/>
            <person name="Waki K."/>
            <person name="Yamagata H."/>
            <person name="Yamamoto M."/>
            <person name="Yamamoto S."/>
            <person name="Yamane H."/>
            <person name="Yoshiki S."/>
            <person name="Yoshihara R."/>
            <person name="Yukawa K."/>
            <person name="Zhong H."/>
            <person name="Yano M."/>
            <person name="Yuan Q."/>
            <person name="Ouyang S."/>
            <person name="Liu J."/>
            <person name="Jones K.M."/>
            <person name="Gansberger K."/>
            <person name="Moffat K."/>
            <person name="Hill J."/>
            <person name="Bera J."/>
            <person name="Fadrosh D."/>
            <person name="Jin S."/>
            <person name="Johri S."/>
            <person name="Kim M."/>
            <person name="Overton L."/>
            <person name="Reardon M."/>
            <person name="Tsitrin T."/>
            <person name="Vuong H."/>
            <person name="Weaver B."/>
            <person name="Ciecko A."/>
            <person name="Tallon L."/>
            <person name="Jackson J."/>
            <person name="Pai G."/>
            <person name="Aken S.V."/>
            <person name="Utterback T."/>
            <person name="Reidmuller S."/>
            <person name="Feldblyum T."/>
            <person name="Hsiao J."/>
            <person name="Zismann V."/>
            <person name="Iobst S."/>
            <person name="de Vazeille A.R."/>
            <person name="Buell C.R."/>
            <person name="Ying K."/>
            <person name="Li Y."/>
            <person name="Lu T."/>
            <person name="Huang Y."/>
            <person name="Zhao Q."/>
            <person name="Feng Q."/>
            <person name="Zhang L."/>
            <person name="Zhu J."/>
            <person name="Weng Q."/>
            <person name="Mu J."/>
            <person name="Lu Y."/>
            <person name="Fan D."/>
            <person name="Liu Y."/>
            <person name="Guan J."/>
            <person name="Zhang Y."/>
            <person name="Yu S."/>
            <person name="Liu X."/>
            <person name="Zhang Y."/>
            <person name="Hong G."/>
            <person name="Han B."/>
            <person name="Choisne N."/>
            <person name="Demange N."/>
            <person name="Orjeda G."/>
            <person name="Samain S."/>
            <person name="Cattolico L."/>
            <person name="Pelletier E."/>
            <person name="Couloux A."/>
            <person name="Segurens B."/>
            <person name="Wincker P."/>
            <person name="D'Hont A."/>
            <person name="Scarpelli C."/>
            <person name="Weissenbach J."/>
            <person name="Salanoubat M."/>
            <person name="Quetier F."/>
            <person name="Yu Y."/>
            <person name="Kim H.R."/>
            <person name="Rambo T."/>
            <person name="Currie J."/>
            <person name="Collura K."/>
            <person name="Luo M."/>
            <person name="Yang T."/>
            <person name="Ammiraju J.S.S."/>
            <person name="Engler F."/>
            <person name="Soderlund C."/>
            <person name="Wing R.A."/>
            <person name="Palmer L.E."/>
            <person name="de la Bastide M."/>
            <person name="Spiegel L."/>
            <person name="Nascimento L."/>
            <person name="Zutavern T."/>
            <person name="O'Shaughnessy A."/>
            <person name="Dike S."/>
            <person name="Dedhia N."/>
            <person name="Preston R."/>
            <person name="Balija V."/>
            <person name="McCombie W.R."/>
            <person name="Chow T."/>
            <person name="Chen H."/>
            <person name="Chung M."/>
            <person name="Chen C."/>
            <person name="Shaw J."/>
            <person name="Wu H."/>
            <person name="Hsiao K."/>
            <person name="Chao Y."/>
            <person name="Chu M."/>
            <person name="Cheng C."/>
            <person name="Hour A."/>
            <person name="Lee P."/>
            <person name="Lin S."/>
            <person name="Lin Y."/>
            <person name="Liou J."/>
            <person name="Liu S."/>
            <person name="Hsing Y."/>
            <person name="Raghuvanshi S."/>
            <person name="Mohanty A."/>
            <person name="Bharti A.K."/>
            <person name="Gaur A."/>
            <person name="Gupta V."/>
            <person name="Kumar D."/>
            <person name="Ravi V."/>
            <person name="Vij S."/>
            <person name="Kapur A."/>
            <person name="Khurana P."/>
            <person name="Khurana P."/>
            <person name="Khurana J.P."/>
            <person name="Tyagi A.K."/>
            <person name="Gaikwad K."/>
            <person name="Singh A."/>
            <person name="Dalal V."/>
            <person name="Srivastava S."/>
            <person name="Dixit A."/>
            <person name="Pal A.K."/>
            <person name="Ghazi I.A."/>
            <person name="Yadav M."/>
            <person name="Pandit A."/>
            <person name="Bhargava A."/>
            <person name="Sureshbabu K."/>
            <person name="Batra K."/>
            <person name="Sharma T.R."/>
            <person name="Mohapatra T."/>
            <person name="Singh N.K."/>
            <person name="Messing J."/>
            <person name="Nelson A.B."/>
            <person name="Fuks G."/>
            <person name="Kavchok S."/>
            <person name="Keizer G."/>
            <person name="Linton E."/>
            <person name="Llaca V."/>
            <person name="Song R."/>
            <person name="Tanyolac B."/>
            <person name="Young S."/>
            <person name="Ho-Il K."/>
            <person name="Hahn J.H."/>
            <person name="Sangsakoo G."/>
            <person name="Vanavichit A."/>
            <person name="de Mattos Luiz.A.T."/>
            <person name="Zimmer P.D."/>
            <person name="Malone G."/>
            <person name="Dellagostin O."/>
            <person name="de Oliveira A.C."/>
            <person name="Bevan M."/>
            <person name="Bancroft I."/>
            <person name="Minx P."/>
            <person name="Cordum H."/>
            <person name="Wilson R."/>
            <person name="Cheng Z."/>
            <person name="Jin W."/>
            <person name="Jiang J."/>
            <person name="Leong S.A."/>
            <person name="Iwama H."/>
            <person name="Gojobori T."/>
            <person name="Itoh T."/>
            <person name="Niimura Y."/>
            <person name="Fujii Y."/>
            <person name="Habara T."/>
            <person name="Sakai H."/>
            <person name="Sato Y."/>
            <person name="Wilson G."/>
            <person name="Kumar K."/>
            <person name="McCouch S."/>
            <person name="Juretic N."/>
            <person name="Hoen D."/>
            <person name="Wright S."/>
            <person name="Bruskiewich R."/>
            <person name="Bureau T."/>
            <person name="Miyao A."/>
            <person name="Hirochika H."/>
            <person name="Nishikawa T."/>
            <person name="Kadowaki K."/>
            <person name="Sugiura M."/>
            <person name="Burr B."/>
            <person name="Sasaki T."/>
        </authorList>
    </citation>
    <scope>NUCLEOTIDE SEQUENCE [LARGE SCALE GENOMIC DNA]</scope>
    <source>
        <strain evidence="22">cv. Nipponbare</strain>
    </source>
</reference>
<feature type="transmembrane region" description="Helical" evidence="19">
    <location>
        <begin position="151"/>
        <end position="173"/>
    </location>
</feature>
<dbReference type="FunFam" id="3.80.10.10:FF:000095">
    <property type="entry name" value="LRR receptor-like serine/threonine-protein kinase GSO1"/>
    <property type="match status" value="1"/>
</dbReference>
<dbReference type="SUPFAM" id="SSF56112">
    <property type="entry name" value="Protein kinase-like (PK-like)"/>
    <property type="match status" value="1"/>
</dbReference>
<dbReference type="InterPro" id="IPR032675">
    <property type="entry name" value="LRR_dom_sf"/>
</dbReference>
<feature type="domain" description="Protein kinase" evidence="20">
    <location>
        <begin position="762"/>
        <end position="1045"/>
    </location>
</feature>
<dbReference type="PANTHER" id="PTHR48053">
    <property type="entry name" value="LEUCINE RICH REPEAT FAMILY PROTEIN, EXPRESSED"/>
    <property type="match status" value="1"/>
</dbReference>
<dbReference type="InterPro" id="IPR001245">
    <property type="entry name" value="Ser-Thr/Tyr_kinase_cat_dom"/>
</dbReference>
<organism evidence="21 22">
    <name type="scientific">Oryza sativa subsp. japonica</name>
    <name type="common">Rice</name>
    <dbReference type="NCBI Taxonomy" id="39947"/>
    <lineage>
        <taxon>Eukaryota</taxon>
        <taxon>Viridiplantae</taxon>
        <taxon>Streptophyta</taxon>
        <taxon>Embryophyta</taxon>
        <taxon>Tracheophyta</taxon>
        <taxon>Spermatophyta</taxon>
        <taxon>Magnoliopsida</taxon>
        <taxon>Liliopsida</taxon>
        <taxon>Poales</taxon>
        <taxon>Poaceae</taxon>
        <taxon>BOP clade</taxon>
        <taxon>Oryzoideae</taxon>
        <taxon>Oryzeae</taxon>
        <taxon>Oryzinae</taxon>
        <taxon>Oryza</taxon>
        <taxon>Oryza sativa</taxon>
    </lineage>
</organism>
<keyword evidence="6 19" id="KW-0812">Transmembrane</keyword>
<feature type="region of interest" description="Disordered" evidence="18">
    <location>
        <begin position="104"/>
        <end position="141"/>
    </location>
</feature>
<evidence type="ECO:0000256" key="19">
    <source>
        <dbReference type="SAM" id="Phobius"/>
    </source>
</evidence>
<evidence type="ECO:0000256" key="13">
    <source>
        <dbReference type="ARBA" id="ARBA00023136"/>
    </source>
</evidence>
<evidence type="ECO:0000256" key="8">
    <source>
        <dbReference type="ARBA" id="ARBA00022737"/>
    </source>
</evidence>
<evidence type="ECO:0000256" key="1">
    <source>
        <dbReference type="ARBA" id="ARBA00004479"/>
    </source>
</evidence>
<evidence type="ECO:0000313" key="21">
    <source>
        <dbReference type="EMBL" id="BAC83241.1"/>
    </source>
</evidence>
<dbReference type="InterPro" id="IPR000719">
    <property type="entry name" value="Prot_kinase_dom"/>
</dbReference>
<keyword evidence="15" id="KW-0325">Glycoprotein</keyword>
<protein>
    <recommendedName>
        <fullName evidence="2">non-specific serine/threonine protein kinase</fullName>
        <ecNumber evidence="2">2.7.11.1</ecNumber>
    </recommendedName>
</protein>
<name>Q6ZIW9_ORYSJ</name>
<dbReference type="EMBL" id="AP003943">
    <property type="protein sequence ID" value="BAC83241.1"/>
    <property type="molecule type" value="Genomic_DNA"/>
</dbReference>
<comment type="subcellular location">
    <subcellularLocation>
        <location evidence="1">Membrane</location>
        <topology evidence="1">Single-pass type I membrane protein</topology>
    </subcellularLocation>
</comment>
<keyword evidence="7" id="KW-0732">Signal</keyword>
<reference evidence="22" key="2">
    <citation type="journal article" date="2008" name="Nucleic Acids Res.">
        <title>The rice annotation project database (RAP-DB): 2008 update.</title>
        <authorList>
            <consortium name="The rice annotation project (RAP)"/>
        </authorList>
    </citation>
    <scope>GENOME REANNOTATION</scope>
    <source>
        <strain evidence="22">cv. Nipponbare</strain>
    </source>
</reference>
<gene>
    <name evidence="21" type="primary">OJ1119_B04.25</name>
</gene>
<evidence type="ECO:0000256" key="11">
    <source>
        <dbReference type="ARBA" id="ARBA00022840"/>
    </source>
</evidence>
<keyword evidence="3" id="KW-0723">Serine/threonine-protein kinase</keyword>
<dbReference type="Gene3D" id="3.80.10.10">
    <property type="entry name" value="Ribonuclease Inhibitor"/>
    <property type="match status" value="2"/>
</dbReference>
<evidence type="ECO:0000256" key="2">
    <source>
        <dbReference type="ARBA" id="ARBA00012513"/>
    </source>
</evidence>
<dbReference type="PANTHER" id="PTHR48053:SF105">
    <property type="entry name" value="RECEPTOR-LIKE PROTEIN KINASE"/>
    <property type="match status" value="1"/>
</dbReference>